<evidence type="ECO:0000259" key="3">
    <source>
        <dbReference type="Pfam" id="PF22818"/>
    </source>
</evidence>
<dbReference type="InterPro" id="IPR029069">
    <property type="entry name" value="HotDog_dom_sf"/>
</dbReference>
<dbReference type="Pfam" id="PF22818">
    <property type="entry name" value="ApeI-like"/>
    <property type="match status" value="1"/>
</dbReference>
<organism evidence="4 5">
    <name type="scientific">Lysobacter daejeonensis GH1-9</name>
    <dbReference type="NCBI Taxonomy" id="1385517"/>
    <lineage>
        <taxon>Bacteria</taxon>
        <taxon>Pseudomonadati</taxon>
        <taxon>Pseudomonadota</taxon>
        <taxon>Gammaproteobacteria</taxon>
        <taxon>Lysobacterales</taxon>
        <taxon>Lysobacteraceae</taxon>
        <taxon>Aerolutibacter</taxon>
    </lineage>
</organism>
<dbReference type="eggNOG" id="COG0318">
    <property type="taxonomic scope" value="Bacteria"/>
</dbReference>
<dbReference type="Gene3D" id="3.40.50.12780">
    <property type="entry name" value="N-terminal domain of ligase-like"/>
    <property type="match status" value="1"/>
</dbReference>
<accession>A0A0A0EYL3</accession>
<dbReference type="PANTHER" id="PTHR43767:SF8">
    <property type="entry name" value="LONG-CHAIN-FATTY-ACID--COA LIGASE"/>
    <property type="match status" value="1"/>
</dbReference>
<dbReference type="Proteomes" id="UP000029998">
    <property type="component" value="Unassembled WGS sequence"/>
</dbReference>
<proteinExistence type="predicted"/>
<dbReference type="EMBL" id="AVPU01000015">
    <property type="protein sequence ID" value="KGM54222.1"/>
    <property type="molecule type" value="Genomic_DNA"/>
</dbReference>
<evidence type="ECO:0000259" key="2">
    <source>
        <dbReference type="Pfam" id="PF00501"/>
    </source>
</evidence>
<comment type="caution">
    <text evidence="4">The sequence shown here is derived from an EMBL/GenBank/DDBJ whole genome shotgun (WGS) entry which is preliminary data.</text>
</comment>
<dbReference type="InterPro" id="IPR000873">
    <property type="entry name" value="AMP-dep_synth/lig_dom"/>
</dbReference>
<evidence type="ECO:0000313" key="4">
    <source>
        <dbReference type="EMBL" id="KGM54222.1"/>
    </source>
</evidence>
<dbReference type="Gene3D" id="3.30.300.30">
    <property type="match status" value="1"/>
</dbReference>
<dbReference type="STRING" id="1385517.N800_04865"/>
<dbReference type="PANTHER" id="PTHR43767">
    <property type="entry name" value="LONG-CHAIN-FATTY-ACID--COA LIGASE"/>
    <property type="match status" value="1"/>
</dbReference>
<dbReference type="InterPro" id="IPR054545">
    <property type="entry name" value="ApeI-like"/>
</dbReference>
<keyword evidence="5" id="KW-1185">Reference proteome</keyword>
<evidence type="ECO:0000313" key="5">
    <source>
        <dbReference type="Proteomes" id="UP000029998"/>
    </source>
</evidence>
<gene>
    <name evidence="4" type="ORF">N800_04865</name>
</gene>
<sequence length="565" mass="61391">MAEWIALHDVAVRPRPGRAVAQRPGNGIDHAAFRADVARWRKAFAASAGDSWALHYEDTATFAAALFGAWHAGKTVYLCADALPGTVERLRAEVSGFAGDFPPDCQLLAPAGDASTPDDGATWPPLDEQATQLVVYTSGSTGEATAIRKCLGQLAREVEALQATFGERLEDAVVHGTVSHQHIYGLLFRVLWPLAAGRVIAPRLFFHEEIAAALDAPALLVSSPAHLKRIPDTLDWQRARTQLRAVFSSGGALPEEAAVAARCTLGHAPVEIYGSSETGGIAWRERQQPGPAWTPLPGVAWRITEGQLEVASPHLPGRDWWRSADRVEADGAGGFHLLGRADRIVKVEERRVSLTALERQLTALPEVTEARVVLIDGPRAELAAVVVLGESAHARLQARARRGVAQALGQALAGGQDAVTRPRRWRFVDALPMNAQGKTTDAALRALFRPERPTPLWVLREPTQAQVDLDLDPALAVFDGHFPQVPILPGVAQLDWAVRFGREAFALPPHFLRMEMLKFQRVARPGMRIRLHLEWLSQKSALAFRYESALGPHASGRVVFGEAVA</sequence>
<reference evidence="4 5" key="1">
    <citation type="submission" date="2013-08" db="EMBL/GenBank/DDBJ databases">
        <title>Genome sequencing of Lysobacter.</title>
        <authorList>
            <person name="Zhang S."/>
            <person name="Wang G."/>
        </authorList>
    </citation>
    <scope>NUCLEOTIDE SEQUENCE [LARGE SCALE GENOMIC DNA]</scope>
    <source>
        <strain evidence="4 5">GH1-9</strain>
    </source>
</reference>
<feature type="domain" description="AMP-dependent synthetase/ligase" evidence="2">
    <location>
        <begin position="121"/>
        <end position="317"/>
    </location>
</feature>
<dbReference type="SUPFAM" id="SSF54637">
    <property type="entry name" value="Thioesterase/thiol ester dehydrase-isomerase"/>
    <property type="match status" value="1"/>
</dbReference>
<dbReference type="eggNOG" id="COG0764">
    <property type="taxonomic scope" value="Bacteria"/>
</dbReference>
<dbReference type="InterPro" id="IPR050237">
    <property type="entry name" value="ATP-dep_AMP-bd_enzyme"/>
</dbReference>
<dbReference type="Pfam" id="PF00501">
    <property type="entry name" value="AMP-binding"/>
    <property type="match status" value="1"/>
</dbReference>
<evidence type="ECO:0000256" key="1">
    <source>
        <dbReference type="ARBA" id="ARBA00022598"/>
    </source>
</evidence>
<keyword evidence="1" id="KW-0436">Ligase</keyword>
<name>A0A0A0EYL3_9GAMM</name>
<dbReference type="OrthoDB" id="9812842at2"/>
<dbReference type="SUPFAM" id="SSF56801">
    <property type="entry name" value="Acetyl-CoA synthetase-like"/>
    <property type="match status" value="1"/>
</dbReference>
<dbReference type="AlphaFoldDB" id="A0A0A0EYL3"/>
<protein>
    <submittedName>
        <fullName evidence="4">AMP-binding protein</fullName>
    </submittedName>
</protein>
<dbReference type="GO" id="GO:0016874">
    <property type="term" value="F:ligase activity"/>
    <property type="evidence" value="ECO:0007669"/>
    <property type="project" value="UniProtKB-KW"/>
</dbReference>
<dbReference type="InterPro" id="IPR045851">
    <property type="entry name" value="AMP-bd_C_sf"/>
</dbReference>
<feature type="domain" description="ApeI dehydratase-like" evidence="3">
    <location>
        <begin position="462"/>
        <end position="556"/>
    </location>
</feature>
<dbReference type="Gene3D" id="3.10.129.10">
    <property type="entry name" value="Hotdog Thioesterase"/>
    <property type="match status" value="1"/>
</dbReference>
<dbReference type="RefSeq" id="WP_036137568.1">
    <property type="nucleotide sequence ID" value="NZ_AVPU01000015.1"/>
</dbReference>
<dbReference type="InterPro" id="IPR042099">
    <property type="entry name" value="ANL_N_sf"/>
</dbReference>